<dbReference type="Proteomes" id="UP000255291">
    <property type="component" value="Unassembled WGS sequence"/>
</dbReference>
<evidence type="ECO:0000313" key="3">
    <source>
        <dbReference type="Proteomes" id="UP000255291"/>
    </source>
</evidence>
<proteinExistence type="predicted"/>
<gene>
    <name evidence="2" type="ORF">DXF87_08135</name>
    <name evidence="1" type="ORF">OIPHN260_25710</name>
</gene>
<dbReference type="AlphaFoldDB" id="A0AAU9BPC8"/>
<evidence type="ECO:0000313" key="1">
    <source>
        <dbReference type="EMBL" id="BCL43069.1"/>
    </source>
</evidence>
<dbReference type="RefSeq" id="WP_084832007.1">
    <property type="nucleotide sequence ID" value="NZ_AP023447.1"/>
</dbReference>
<evidence type="ECO:0000313" key="4">
    <source>
        <dbReference type="Proteomes" id="UP000595858"/>
    </source>
</evidence>
<reference evidence="2 3" key="1">
    <citation type="submission" date="2018-07" db="EMBL/GenBank/DDBJ databases">
        <title>The use of a cohorting ward and systematic surveillance cultures for the control of a Klebsiella pneumoniae carbapenemase (KPC)-producing Enterobacteriaceae outbreak.</title>
        <authorList>
            <person name="Doi Y."/>
        </authorList>
    </citation>
    <scope>NUCLEOTIDE SEQUENCE [LARGE SCALE GENOMIC DNA]</scope>
    <source>
        <strain evidence="2 3">1-RC-17-04017</strain>
    </source>
</reference>
<name>A0AAU9BPC8_9ENTR</name>
<organism evidence="1 4">
    <name type="scientific">Enterobacter roggenkampii</name>
    <dbReference type="NCBI Taxonomy" id="1812935"/>
    <lineage>
        <taxon>Bacteria</taxon>
        <taxon>Pseudomonadati</taxon>
        <taxon>Pseudomonadota</taxon>
        <taxon>Gammaproteobacteria</taxon>
        <taxon>Enterobacterales</taxon>
        <taxon>Enterobacteriaceae</taxon>
        <taxon>Enterobacter</taxon>
        <taxon>Enterobacter cloacae complex</taxon>
    </lineage>
</organism>
<sequence>MFPFLNTFKRLISKQQETHTAPQKYSNEQLIQWATGCMLEGLPDDFYQARLLCTRQSDPENPDGWIVNVNHDVMLNPDSEYERFQPADDLYPTQCVEMLLDGKEWSNASITFNKENASFKWS</sequence>
<dbReference type="Proteomes" id="UP000595858">
    <property type="component" value="Chromosome"/>
</dbReference>
<dbReference type="EMBL" id="QRBW01000012">
    <property type="protein sequence ID" value="RDT60325.1"/>
    <property type="molecule type" value="Genomic_DNA"/>
</dbReference>
<evidence type="ECO:0008006" key="5">
    <source>
        <dbReference type="Google" id="ProtNLM"/>
    </source>
</evidence>
<evidence type="ECO:0000313" key="2">
    <source>
        <dbReference type="EMBL" id="RDT60325.1"/>
    </source>
</evidence>
<reference evidence="1" key="2">
    <citation type="journal article" date="2020" name="J Glob Antimicrob Resist">
        <title>Genomic characterization of clinical Enterobacter roggenkampii co-harboring blaIMP-1- and blaGES-5-encoding IncP6 and mcr-9-encoding IncHI2 plasmids isolated in Japan.</title>
        <authorList>
            <person name="Umeda K."/>
            <person name="Nakamura H."/>
            <person name="Fukuda A."/>
            <person name="Matsumoto Y."/>
            <person name="Motooka D."/>
            <person name="Nakamura S."/>
            <person name="Yasui Y."/>
            <person name="Yoshida H."/>
            <person name="Kawahara R."/>
        </authorList>
    </citation>
    <scope>NUCLEOTIDE SEQUENCE</scope>
    <source>
        <strain evidence="1">OIPH-N260</strain>
    </source>
</reference>
<protein>
    <recommendedName>
        <fullName evidence="5">Phage protein</fullName>
    </recommendedName>
</protein>
<dbReference type="EMBL" id="AP023447">
    <property type="protein sequence ID" value="BCL43069.1"/>
    <property type="molecule type" value="Genomic_DNA"/>
</dbReference>
<accession>A0AAU9BPC8</accession>